<dbReference type="SUPFAM" id="SSF57850">
    <property type="entry name" value="RING/U-box"/>
    <property type="match status" value="1"/>
</dbReference>
<dbReference type="InterPro" id="IPR043136">
    <property type="entry name" value="B30.2/SPRY_sf"/>
</dbReference>
<reference evidence="11" key="2">
    <citation type="journal article" date="2013" name="Nat. Genet.">
        <title>The draft genomes of soft-shell turtle and green sea turtle yield insights into the development and evolution of the turtle-specific body plan.</title>
        <authorList>
            <person name="Wang Z."/>
            <person name="Pascual-Anaya J."/>
            <person name="Zadissa A."/>
            <person name="Li W."/>
            <person name="Niimura Y."/>
            <person name="Huang Z."/>
            <person name="Li C."/>
            <person name="White S."/>
            <person name="Xiong Z."/>
            <person name="Fang D."/>
            <person name="Wang B."/>
            <person name="Ming Y."/>
            <person name="Chen Y."/>
            <person name="Zheng Y."/>
            <person name="Kuraku S."/>
            <person name="Pignatelli M."/>
            <person name="Herrero J."/>
            <person name="Beal K."/>
            <person name="Nozawa M."/>
            <person name="Li Q."/>
            <person name="Wang J."/>
            <person name="Zhang H."/>
            <person name="Yu L."/>
            <person name="Shigenobu S."/>
            <person name="Wang J."/>
            <person name="Liu J."/>
            <person name="Flicek P."/>
            <person name="Searle S."/>
            <person name="Wang J."/>
            <person name="Kuratani S."/>
            <person name="Yin Y."/>
            <person name="Aken B."/>
            <person name="Zhang G."/>
            <person name="Irie N."/>
        </authorList>
    </citation>
    <scope>NUCLEOTIDE SEQUENCE [LARGE SCALE GENOMIC DNA]</scope>
    <source>
        <strain evidence="11">Daiwa-1</strain>
    </source>
</reference>
<dbReference type="InterPro" id="IPR003877">
    <property type="entry name" value="SPRY_dom"/>
</dbReference>
<dbReference type="Ensembl" id="ENSPSIT00000017726.1">
    <property type="protein sequence ID" value="ENSPSIP00000017647.1"/>
    <property type="gene ID" value="ENSPSIG00000015699.1"/>
</dbReference>
<evidence type="ECO:0000256" key="7">
    <source>
        <dbReference type="PROSITE-ProRule" id="PRU00175"/>
    </source>
</evidence>
<feature type="domain" description="B30.2/SPRY" evidence="9">
    <location>
        <begin position="357"/>
        <end position="550"/>
    </location>
</feature>
<dbReference type="Gene3D" id="2.60.120.920">
    <property type="match status" value="1"/>
</dbReference>
<dbReference type="SMART" id="SM00589">
    <property type="entry name" value="PRY"/>
    <property type="match status" value="1"/>
</dbReference>
<evidence type="ECO:0000259" key="8">
    <source>
        <dbReference type="PROSITE" id="PS50089"/>
    </source>
</evidence>
<dbReference type="InterPro" id="IPR001841">
    <property type="entry name" value="Znf_RING"/>
</dbReference>
<dbReference type="FunFam" id="2.60.120.920:FF:000059">
    <property type="entry name" value="E3 ubiquitin-protein ligase RNF135"/>
    <property type="match status" value="1"/>
</dbReference>
<dbReference type="PROSITE" id="PS00518">
    <property type="entry name" value="ZF_RING_1"/>
    <property type="match status" value="1"/>
</dbReference>
<protein>
    <submittedName>
        <fullName evidence="10">Ring finger protein 135</fullName>
    </submittedName>
</protein>
<dbReference type="PANTHER" id="PTHR24103">
    <property type="entry name" value="E3 UBIQUITIN-PROTEIN LIGASE TRIM"/>
    <property type="match status" value="1"/>
</dbReference>
<dbReference type="eggNOG" id="KOG2177">
    <property type="taxonomic scope" value="Eukaryota"/>
</dbReference>
<dbReference type="InterPro" id="IPR013083">
    <property type="entry name" value="Znf_RING/FYVE/PHD"/>
</dbReference>
<organism evidence="10 11">
    <name type="scientific">Pelodiscus sinensis</name>
    <name type="common">Chinese softshell turtle</name>
    <name type="synonym">Trionyx sinensis</name>
    <dbReference type="NCBI Taxonomy" id="13735"/>
    <lineage>
        <taxon>Eukaryota</taxon>
        <taxon>Metazoa</taxon>
        <taxon>Chordata</taxon>
        <taxon>Craniata</taxon>
        <taxon>Vertebrata</taxon>
        <taxon>Euteleostomi</taxon>
        <taxon>Archelosauria</taxon>
        <taxon>Testudinata</taxon>
        <taxon>Testudines</taxon>
        <taxon>Cryptodira</taxon>
        <taxon>Trionychia</taxon>
        <taxon>Trionychidae</taxon>
        <taxon>Pelodiscus</taxon>
    </lineage>
</organism>
<dbReference type="PROSITE" id="PS50188">
    <property type="entry name" value="B302_SPRY"/>
    <property type="match status" value="1"/>
</dbReference>
<accession>K7GBI6</accession>
<dbReference type="InterPro" id="IPR013320">
    <property type="entry name" value="ConA-like_dom_sf"/>
</dbReference>
<dbReference type="InterPro" id="IPR017907">
    <property type="entry name" value="Znf_RING_CS"/>
</dbReference>
<proteinExistence type="inferred from homology"/>
<dbReference type="EMBL" id="AGCU01100786">
    <property type="status" value="NOT_ANNOTATED_CDS"/>
    <property type="molecule type" value="Genomic_DNA"/>
</dbReference>
<reference evidence="10" key="3">
    <citation type="submission" date="2025-08" db="UniProtKB">
        <authorList>
            <consortium name="Ensembl"/>
        </authorList>
    </citation>
    <scope>IDENTIFICATION</scope>
</reference>
<dbReference type="Pfam" id="PF00097">
    <property type="entry name" value="zf-C3HC4"/>
    <property type="match status" value="1"/>
</dbReference>
<evidence type="ECO:0000256" key="1">
    <source>
        <dbReference type="ARBA" id="ARBA00004496"/>
    </source>
</evidence>
<dbReference type="InterPro" id="IPR050143">
    <property type="entry name" value="TRIM/RBCC"/>
</dbReference>
<dbReference type="PROSITE" id="PS50089">
    <property type="entry name" value="ZF_RING_2"/>
    <property type="match status" value="1"/>
</dbReference>
<comment type="subcellular location">
    <subcellularLocation>
        <location evidence="1">Cytoplasm</location>
    </subcellularLocation>
</comment>
<dbReference type="GeneTree" id="ENSGT00940000154294"/>
<dbReference type="InterPro" id="IPR006574">
    <property type="entry name" value="PRY"/>
</dbReference>
<reference evidence="11" key="1">
    <citation type="submission" date="2011-10" db="EMBL/GenBank/DDBJ databases">
        <authorList>
            <consortium name="Soft-shell Turtle Genome Consortium"/>
        </authorList>
    </citation>
    <scope>NUCLEOTIDE SEQUENCE [LARGE SCALE GENOMIC DNA]</scope>
    <source>
        <strain evidence="11">Daiwa-1</strain>
    </source>
</reference>
<dbReference type="Gene3D" id="3.30.40.10">
    <property type="entry name" value="Zinc/RING finger domain, C3HC4 (zinc finger)"/>
    <property type="match status" value="1"/>
</dbReference>
<keyword evidence="11" id="KW-1185">Reference proteome</keyword>
<sequence>MFASRKGLDSYVADGRSRNKVLLLSGLSGGQSFIIRKETETSRIFSPQEAMAAAANPVKNLEDEVTCSLCLEYFRDPILITKCAHSFCRDCITQHCKDQGPGVRCPHCRKTFHQENLISNRQLANMVEIVQCLKKTAQNRREESEVEKHQEVLKLFCENDQEAGKLWTQDFRDGLPPDGTAWENREREISEVSKQIEVVQDAISSTKQSSTEMNEYVSQIKGLITEDFGAMKRYLETQERATLQVIALEQRVAQQKIDEMIGQLTAKVNKLTNIKAQLGKGLQHNTMEQLSDTSTDSPIITQKITLDHRKICVVTSAVEDLKKQLETIILKNYPAQLPQEPVDLLQDTSACAMSVDSAYDNPKPVISSQFSQWAVNVTFDPESIPSKLDITSENKKVIVSHFSTSYKPTAKRFRISQVMCSQSFSDGRHYWEVSTKDSSGWAVGVANGNIGRTDRLGRTELSWCVEWSDKNKQLSAWHNNRETRLSDQRPLTVGVFLDLENNHLSFYSLTDKEMLLHRFEISILHPVYPAFWLYGLDEEGSLTINHINRD</sequence>
<dbReference type="Proteomes" id="UP000007267">
    <property type="component" value="Unassembled WGS sequence"/>
</dbReference>
<evidence type="ECO:0000313" key="10">
    <source>
        <dbReference type="Ensembl" id="ENSPSIP00000017647.1"/>
    </source>
</evidence>
<dbReference type="SMART" id="SM00449">
    <property type="entry name" value="SPRY"/>
    <property type="match status" value="1"/>
</dbReference>
<dbReference type="Pfam" id="PF00622">
    <property type="entry name" value="SPRY"/>
    <property type="match status" value="1"/>
</dbReference>
<comment type="similarity">
    <text evidence="2">Belongs to the TRIM/RBCC family.</text>
</comment>
<dbReference type="HOGENOM" id="CLU_013137_0_3_1"/>
<dbReference type="OMA" id="VEWHINR"/>
<dbReference type="SMART" id="SM00184">
    <property type="entry name" value="RING"/>
    <property type="match status" value="1"/>
</dbReference>
<reference evidence="10" key="4">
    <citation type="submission" date="2025-09" db="UniProtKB">
        <authorList>
            <consortium name="Ensembl"/>
        </authorList>
    </citation>
    <scope>IDENTIFICATION</scope>
</reference>
<name>K7GBI6_PELSI</name>
<evidence type="ECO:0000256" key="6">
    <source>
        <dbReference type="ARBA" id="ARBA00022833"/>
    </source>
</evidence>
<keyword evidence="3" id="KW-0963">Cytoplasm</keyword>
<keyword evidence="5 7" id="KW-0863">Zinc-finger</keyword>
<evidence type="ECO:0000259" key="9">
    <source>
        <dbReference type="PROSITE" id="PS50188"/>
    </source>
</evidence>
<dbReference type="STRING" id="13735.ENSPSIP00000017647"/>
<evidence type="ECO:0000313" key="11">
    <source>
        <dbReference type="Proteomes" id="UP000007267"/>
    </source>
</evidence>
<dbReference type="AlphaFoldDB" id="K7GBI6"/>
<dbReference type="SUPFAM" id="SSF49899">
    <property type="entry name" value="Concanavalin A-like lectins/glucanases"/>
    <property type="match status" value="1"/>
</dbReference>
<dbReference type="InterPro" id="IPR003879">
    <property type="entry name" value="Butyrophylin_SPRY"/>
</dbReference>
<evidence type="ECO:0000256" key="2">
    <source>
        <dbReference type="ARBA" id="ARBA00008518"/>
    </source>
</evidence>
<keyword evidence="4" id="KW-0479">Metal-binding</keyword>
<evidence type="ECO:0000256" key="3">
    <source>
        <dbReference type="ARBA" id="ARBA00022490"/>
    </source>
</evidence>
<evidence type="ECO:0000256" key="5">
    <source>
        <dbReference type="ARBA" id="ARBA00022771"/>
    </source>
</evidence>
<evidence type="ECO:0000256" key="4">
    <source>
        <dbReference type="ARBA" id="ARBA00022723"/>
    </source>
</evidence>
<dbReference type="InterPro" id="IPR018957">
    <property type="entry name" value="Znf_C3HC4_RING-type"/>
</dbReference>
<feature type="domain" description="RING-type" evidence="8">
    <location>
        <begin position="67"/>
        <end position="109"/>
    </location>
</feature>
<dbReference type="InterPro" id="IPR001870">
    <property type="entry name" value="B30.2/SPRY"/>
</dbReference>
<dbReference type="PRINTS" id="PR01407">
    <property type="entry name" value="BUTYPHLNCDUF"/>
</dbReference>
<dbReference type="GO" id="GO:0005737">
    <property type="term" value="C:cytoplasm"/>
    <property type="evidence" value="ECO:0007669"/>
    <property type="project" value="UniProtKB-SubCell"/>
</dbReference>
<keyword evidence="6" id="KW-0862">Zinc</keyword>
<dbReference type="GO" id="GO:0008270">
    <property type="term" value="F:zinc ion binding"/>
    <property type="evidence" value="ECO:0007669"/>
    <property type="project" value="UniProtKB-KW"/>
</dbReference>